<dbReference type="RefSeq" id="XP_021853967.2">
    <property type="nucleotide sequence ID" value="XM_021998275.2"/>
</dbReference>
<keyword evidence="9" id="KW-1185">Reference proteome</keyword>
<evidence type="ECO:0000256" key="1">
    <source>
        <dbReference type="ARBA" id="ARBA00004141"/>
    </source>
</evidence>
<name>A0A9R0IRP1_SPIOL</name>
<dbReference type="KEGG" id="soe:110793374"/>
<dbReference type="GeneID" id="110793374"/>
<dbReference type="PANTHER" id="PTHR31326">
    <property type="entry name" value="PROTEIN CLT2, CHLOROPLASTIC"/>
    <property type="match status" value="1"/>
</dbReference>
<gene>
    <name evidence="10" type="primary">LOC110793374</name>
</gene>
<dbReference type="GO" id="GO:0022857">
    <property type="term" value="F:transmembrane transporter activity"/>
    <property type="evidence" value="ECO:0000318"/>
    <property type="project" value="GO_Central"/>
</dbReference>
<comment type="subcellular location">
    <subcellularLocation>
        <location evidence="1">Membrane</location>
        <topology evidence="1">Multi-pass membrane protein</topology>
    </subcellularLocation>
</comment>
<dbReference type="PANTHER" id="PTHR31326:SF1">
    <property type="entry name" value="PROTEIN CLT2, CHLOROPLASTIC"/>
    <property type="match status" value="1"/>
</dbReference>
<keyword evidence="4 8" id="KW-0812">Transmembrane</keyword>
<dbReference type="GO" id="GO:0016020">
    <property type="term" value="C:membrane"/>
    <property type="evidence" value="ECO:0007669"/>
    <property type="project" value="UniProtKB-SubCell"/>
</dbReference>
<evidence type="ECO:0000256" key="6">
    <source>
        <dbReference type="ARBA" id="ARBA00023136"/>
    </source>
</evidence>
<proteinExistence type="inferred from homology"/>
<accession>A0A9R0IRP1</accession>
<evidence type="ECO:0000256" key="4">
    <source>
        <dbReference type="ARBA" id="ARBA00022692"/>
    </source>
</evidence>
<dbReference type="AlphaFoldDB" id="A0A9R0IRP1"/>
<feature type="transmembrane region" description="Helical" evidence="8">
    <location>
        <begin position="164"/>
        <end position="185"/>
    </location>
</feature>
<keyword evidence="3" id="KW-0813">Transport</keyword>
<evidence type="ECO:0000256" key="8">
    <source>
        <dbReference type="SAM" id="Phobius"/>
    </source>
</evidence>
<feature type="compositionally biased region" description="Basic residues" evidence="7">
    <location>
        <begin position="41"/>
        <end position="52"/>
    </location>
</feature>
<evidence type="ECO:0000256" key="7">
    <source>
        <dbReference type="SAM" id="MobiDB-lite"/>
    </source>
</evidence>
<dbReference type="GO" id="GO:0034635">
    <property type="term" value="P:glutathione transport"/>
    <property type="evidence" value="ECO:0000318"/>
    <property type="project" value="GO_Central"/>
</dbReference>
<comment type="similarity">
    <text evidence="2">Belongs to the CRT-like transporter family.</text>
</comment>
<feature type="transmembrane region" description="Helical" evidence="8">
    <location>
        <begin position="370"/>
        <end position="393"/>
    </location>
</feature>
<feature type="region of interest" description="Disordered" evidence="7">
    <location>
        <begin position="37"/>
        <end position="64"/>
    </location>
</feature>
<organism evidence="9 10">
    <name type="scientific">Spinacia oleracea</name>
    <name type="common">Spinach</name>
    <dbReference type="NCBI Taxonomy" id="3562"/>
    <lineage>
        <taxon>Eukaryota</taxon>
        <taxon>Viridiplantae</taxon>
        <taxon>Streptophyta</taxon>
        <taxon>Embryophyta</taxon>
        <taxon>Tracheophyta</taxon>
        <taxon>Spermatophyta</taxon>
        <taxon>Magnoliopsida</taxon>
        <taxon>eudicotyledons</taxon>
        <taxon>Gunneridae</taxon>
        <taxon>Pentapetalae</taxon>
        <taxon>Caryophyllales</taxon>
        <taxon>Chenopodiaceae</taxon>
        <taxon>Chenopodioideae</taxon>
        <taxon>Anserineae</taxon>
        <taxon>Spinacia</taxon>
    </lineage>
</organism>
<feature type="transmembrane region" description="Helical" evidence="8">
    <location>
        <begin position="343"/>
        <end position="363"/>
    </location>
</feature>
<evidence type="ECO:0000256" key="5">
    <source>
        <dbReference type="ARBA" id="ARBA00022989"/>
    </source>
</evidence>
<feature type="transmembrane region" description="Helical" evidence="8">
    <location>
        <begin position="399"/>
        <end position="417"/>
    </location>
</feature>
<dbReference type="Pfam" id="PF08627">
    <property type="entry name" value="CRT-like"/>
    <property type="match status" value="1"/>
</dbReference>
<feature type="transmembrane region" description="Helical" evidence="8">
    <location>
        <begin position="240"/>
        <end position="265"/>
    </location>
</feature>
<feature type="transmembrane region" description="Helical" evidence="8">
    <location>
        <begin position="215"/>
        <end position="234"/>
    </location>
</feature>
<feature type="transmembrane region" description="Helical" evidence="8">
    <location>
        <begin position="285"/>
        <end position="306"/>
    </location>
</feature>
<reference evidence="9" key="1">
    <citation type="journal article" date="2021" name="Nat. Commun.">
        <title>Genomic analyses provide insights into spinach domestication and the genetic basis of agronomic traits.</title>
        <authorList>
            <person name="Cai X."/>
            <person name="Sun X."/>
            <person name="Xu C."/>
            <person name="Sun H."/>
            <person name="Wang X."/>
            <person name="Ge C."/>
            <person name="Zhang Z."/>
            <person name="Wang Q."/>
            <person name="Fei Z."/>
            <person name="Jiao C."/>
            <person name="Wang Q."/>
        </authorList>
    </citation>
    <scope>NUCLEOTIDE SEQUENCE [LARGE SCALE GENOMIC DNA]</scope>
    <source>
        <strain evidence="9">cv. Varoflay</strain>
    </source>
</reference>
<evidence type="ECO:0000313" key="9">
    <source>
        <dbReference type="Proteomes" id="UP000813463"/>
    </source>
</evidence>
<evidence type="ECO:0000256" key="2">
    <source>
        <dbReference type="ARBA" id="ARBA00006690"/>
    </source>
</evidence>
<evidence type="ECO:0000313" key="10">
    <source>
        <dbReference type="RefSeq" id="XP_021853967.2"/>
    </source>
</evidence>
<feature type="transmembrane region" description="Helical" evidence="8">
    <location>
        <begin position="94"/>
        <end position="112"/>
    </location>
</feature>
<keyword evidence="5 8" id="KW-1133">Transmembrane helix</keyword>
<dbReference type="Proteomes" id="UP000813463">
    <property type="component" value="Chromosome 2"/>
</dbReference>
<keyword evidence="6 8" id="KW-0472">Membrane</keyword>
<feature type="transmembrane region" description="Helical" evidence="8">
    <location>
        <begin position="191"/>
        <end position="208"/>
    </location>
</feature>
<evidence type="ECO:0000256" key="3">
    <source>
        <dbReference type="ARBA" id="ARBA00022448"/>
    </source>
</evidence>
<feature type="transmembrane region" description="Helical" evidence="8">
    <location>
        <begin position="124"/>
        <end position="144"/>
    </location>
</feature>
<protein>
    <submittedName>
        <fullName evidence="10">Protein CLT2, chloroplastic</fullName>
    </submittedName>
</protein>
<sequence length="433" mass="46833">MALQLNLLHHSKLPSISTPRRTPISLSTITIKMPTSSPLLRHNHHHRPRNRPIIKPPFSQPRSNSQFKFRVNASGKPEHEPVPVSSKTSSTKSIVFWSTVTAILAVANRVFYKLALVPLQNYPFFLAQFITFGYVAIYFAILFVRHRAGIVTNEMLAIPKWRFVLIGFLEALGLAGGMASAAMIPGPVIPILHQTFLVWQLSLSYIILGRRYSFMQIVGCLLVAAGVVVAVSSGSDGHQVLSGIAFVWPALMIASGAFHAAASILKEFIFVDAATRLKGKSLDIFVVNSFGSGCQALFVLVLLPLLSNLKGIPFDQLPQYLKSGAGCFLNIGANNAGCDGAPLLPLLYVASNIAFNISVLNLLKISSAVVSSLVTMVSVPVSIYVLSLPLPYLPESSSLGAYFVLGSAILMLGLVLYNSPQFSSKALDNNEES</sequence>
<dbReference type="InterPro" id="IPR013936">
    <property type="entry name" value="CRT-like"/>
</dbReference>
<reference evidence="10" key="2">
    <citation type="submission" date="2025-08" db="UniProtKB">
        <authorList>
            <consortium name="RefSeq"/>
        </authorList>
    </citation>
    <scope>IDENTIFICATION</scope>
    <source>
        <tissue evidence="10">Leaf</tissue>
    </source>
</reference>